<protein>
    <submittedName>
        <fullName evidence="1">DUF3793 family protein</fullName>
    </submittedName>
</protein>
<reference evidence="1" key="2">
    <citation type="submission" date="2021-04" db="EMBL/GenBank/DDBJ databases">
        <authorList>
            <person name="Gilroy R."/>
        </authorList>
    </citation>
    <scope>NUCLEOTIDE SEQUENCE</scope>
    <source>
        <strain evidence="1">ChiSjej1B19-8411</strain>
    </source>
</reference>
<gene>
    <name evidence="1" type="ORF">IAA45_04985</name>
</gene>
<accession>A0A9D1WH36</accession>
<dbReference type="AlphaFoldDB" id="A0A9D1WH36"/>
<reference evidence="1" key="1">
    <citation type="journal article" date="2021" name="PeerJ">
        <title>Extensive microbial diversity within the chicken gut microbiome revealed by metagenomics and culture.</title>
        <authorList>
            <person name="Gilroy R."/>
            <person name="Ravi A."/>
            <person name="Getino M."/>
            <person name="Pursley I."/>
            <person name="Horton D.L."/>
            <person name="Alikhan N.F."/>
            <person name="Baker D."/>
            <person name="Gharbi K."/>
            <person name="Hall N."/>
            <person name="Watson M."/>
            <person name="Adriaenssens E.M."/>
            <person name="Foster-Nyarko E."/>
            <person name="Jarju S."/>
            <person name="Secka A."/>
            <person name="Antonio M."/>
            <person name="Oren A."/>
            <person name="Chaudhuri R.R."/>
            <person name="La Ragione R."/>
            <person name="Hildebrand F."/>
            <person name="Pallen M.J."/>
        </authorList>
    </citation>
    <scope>NUCLEOTIDE SEQUENCE</scope>
    <source>
        <strain evidence="1">ChiSjej1B19-8411</strain>
    </source>
</reference>
<dbReference type="Proteomes" id="UP000886817">
    <property type="component" value="Unassembled WGS sequence"/>
</dbReference>
<dbReference type="InterPro" id="IPR024523">
    <property type="entry name" value="DUF3793"/>
</dbReference>
<dbReference type="EMBL" id="DXEX01000115">
    <property type="protein sequence ID" value="HIX59056.1"/>
    <property type="molecule type" value="Genomic_DNA"/>
</dbReference>
<proteinExistence type="predicted"/>
<sequence length="183" mass="21103">MFEEFLLKHCSPTLAGLKLGSLFTYSFSSPQELYDSLECWNKELNEKGICLHLLRLSTNRGLVYVYRPRMLQDLLLQENIQHFLSAYGYENICLENVLLRLTGRFSCQQDFPHEIGIFLGYPLGDVIGFIENQGQNCLCTGCWKVYCNACEAQKLFARFRKCRSVYESLFLQGRSIKQLTVAA</sequence>
<dbReference type="Pfam" id="PF12672">
    <property type="entry name" value="DUF3793"/>
    <property type="match status" value="1"/>
</dbReference>
<evidence type="ECO:0000313" key="2">
    <source>
        <dbReference type="Proteomes" id="UP000886817"/>
    </source>
</evidence>
<name>A0A9D1WH36_9FIRM</name>
<comment type="caution">
    <text evidence="1">The sequence shown here is derived from an EMBL/GenBank/DDBJ whole genome shotgun (WGS) entry which is preliminary data.</text>
</comment>
<organism evidence="1 2">
    <name type="scientific">Candidatus Blautia gallistercoris</name>
    <dbReference type="NCBI Taxonomy" id="2838490"/>
    <lineage>
        <taxon>Bacteria</taxon>
        <taxon>Bacillati</taxon>
        <taxon>Bacillota</taxon>
        <taxon>Clostridia</taxon>
        <taxon>Lachnospirales</taxon>
        <taxon>Lachnospiraceae</taxon>
        <taxon>Blautia</taxon>
    </lineage>
</organism>
<evidence type="ECO:0000313" key="1">
    <source>
        <dbReference type="EMBL" id="HIX59056.1"/>
    </source>
</evidence>